<dbReference type="Gene3D" id="3.40.50.1820">
    <property type="entry name" value="alpha/beta hydrolase"/>
    <property type="match status" value="1"/>
</dbReference>
<proteinExistence type="predicted"/>
<protein>
    <submittedName>
        <fullName evidence="3">Alpha/beta hydrolase</fullName>
    </submittedName>
</protein>
<keyword evidence="1 3" id="KW-0378">Hydrolase</keyword>
<evidence type="ECO:0000256" key="1">
    <source>
        <dbReference type="ARBA" id="ARBA00022801"/>
    </source>
</evidence>
<dbReference type="SUPFAM" id="SSF53474">
    <property type="entry name" value="alpha/beta-Hydrolases"/>
    <property type="match status" value="1"/>
</dbReference>
<accession>A0ABW4E572</accession>
<dbReference type="GO" id="GO:0016787">
    <property type="term" value="F:hydrolase activity"/>
    <property type="evidence" value="ECO:0007669"/>
    <property type="project" value="UniProtKB-KW"/>
</dbReference>
<organism evidence="3 4">
    <name type="scientific">Lacticaseibacillus baoqingensis</name>
    <dbReference type="NCBI Taxonomy" id="2486013"/>
    <lineage>
        <taxon>Bacteria</taxon>
        <taxon>Bacillati</taxon>
        <taxon>Bacillota</taxon>
        <taxon>Bacilli</taxon>
        <taxon>Lactobacillales</taxon>
        <taxon>Lactobacillaceae</taxon>
        <taxon>Lacticaseibacillus</taxon>
    </lineage>
</organism>
<evidence type="ECO:0000259" key="2">
    <source>
        <dbReference type="Pfam" id="PF07859"/>
    </source>
</evidence>
<feature type="domain" description="Alpha/beta hydrolase fold-3" evidence="2">
    <location>
        <begin position="30"/>
        <end position="231"/>
    </location>
</feature>
<dbReference type="Proteomes" id="UP001597252">
    <property type="component" value="Unassembled WGS sequence"/>
</dbReference>
<dbReference type="PANTHER" id="PTHR48081">
    <property type="entry name" value="AB HYDROLASE SUPERFAMILY PROTEIN C4A8.06C"/>
    <property type="match status" value="1"/>
</dbReference>
<evidence type="ECO:0000313" key="3">
    <source>
        <dbReference type="EMBL" id="MFD1484739.1"/>
    </source>
</evidence>
<sequence length="255" mass="27867">MTVINDVAYGSDPLQKTDLYLPDQAQAPAVIFVHGGGWIRGDKQNDVAIGKYFAHRGYFVAIPNFRLAPAHQFPAAQDDLAAFCRWLLASPHDFDRRHIGLLGASAGGTMAITQSLATSWPTVAWSPIVDFATWVQRHPDIRPDVAAEGDRHDVNDAFYKYFIQAYLGDLSAAHLAAVNPMEHLTAKLGPTMLYNSTDELAPLTGALRFVERAAAHDSNIAIHVVPGTRHAMGYAAFALPGTAAFFDYYLHVAIH</sequence>
<dbReference type="InterPro" id="IPR029058">
    <property type="entry name" value="AB_hydrolase_fold"/>
</dbReference>
<dbReference type="RefSeq" id="WP_225419483.1">
    <property type="nucleotide sequence ID" value="NZ_JBHTON010000014.1"/>
</dbReference>
<dbReference type="InterPro" id="IPR050300">
    <property type="entry name" value="GDXG_lipolytic_enzyme"/>
</dbReference>
<name>A0ABW4E572_9LACO</name>
<evidence type="ECO:0000313" key="4">
    <source>
        <dbReference type="Proteomes" id="UP001597252"/>
    </source>
</evidence>
<reference evidence="4" key="1">
    <citation type="journal article" date="2019" name="Int. J. Syst. Evol. Microbiol.">
        <title>The Global Catalogue of Microorganisms (GCM) 10K type strain sequencing project: providing services to taxonomists for standard genome sequencing and annotation.</title>
        <authorList>
            <consortium name="The Broad Institute Genomics Platform"/>
            <consortium name="The Broad Institute Genome Sequencing Center for Infectious Disease"/>
            <person name="Wu L."/>
            <person name="Ma J."/>
        </authorList>
    </citation>
    <scope>NUCLEOTIDE SEQUENCE [LARGE SCALE GENOMIC DNA]</scope>
    <source>
        <strain evidence="4">CCM 8903</strain>
    </source>
</reference>
<keyword evidence="4" id="KW-1185">Reference proteome</keyword>
<comment type="caution">
    <text evidence="3">The sequence shown here is derived from an EMBL/GenBank/DDBJ whole genome shotgun (WGS) entry which is preliminary data.</text>
</comment>
<dbReference type="EMBL" id="JBHTON010000014">
    <property type="protein sequence ID" value="MFD1484739.1"/>
    <property type="molecule type" value="Genomic_DNA"/>
</dbReference>
<dbReference type="InterPro" id="IPR013094">
    <property type="entry name" value="AB_hydrolase_3"/>
</dbReference>
<gene>
    <name evidence="3" type="ORF">ACFQ5J_05800</name>
</gene>
<dbReference type="Pfam" id="PF07859">
    <property type="entry name" value="Abhydrolase_3"/>
    <property type="match status" value="1"/>
</dbReference>